<sequence>MRIAVIAGSVRDQRMGRTVAEWAAFRAAAGGTVEVDLIDCAECALPDDAELRPGGSSGSPVSGRIAAADAYVFVTPEYNHSYPAGLKRLIDWHYREWMFKPATVVSYGVQGGLLATEHLRAVFAELHMVTTRRVAALARPWDHLTPAGYQPPEEVAGMLDGALHELGWWAGVLRTARREQPYAR</sequence>
<evidence type="ECO:0000313" key="2">
    <source>
        <dbReference type="EMBL" id="KHD78813.1"/>
    </source>
</evidence>
<dbReference type="PANTHER" id="PTHR30543:SF21">
    <property type="entry name" value="NAD(P)H-DEPENDENT FMN REDUCTASE LOT6"/>
    <property type="match status" value="1"/>
</dbReference>
<keyword evidence="3" id="KW-1185">Reference proteome</keyword>
<evidence type="ECO:0000259" key="1">
    <source>
        <dbReference type="Pfam" id="PF03358"/>
    </source>
</evidence>
<dbReference type="GO" id="GO:0005829">
    <property type="term" value="C:cytosol"/>
    <property type="evidence" value="ECO:0007669"/>
    <property type="project" value="TreeGrafter"/>
</dbReference>
<dbReference type="PANTHER" id="PTHR30543">
    <property type="entry name" value="CHROMATE REDUCTASE"/>
    <property type="match status" value="1"/>
</dbReference>
<dbReference type="InterPro" id="IPR029039">
    <property type="entry name" value="Flavoprotein-like_sf"/>
</dbReference>
<dbReference type="AlphaFoldDB" id="A0A0A6UV81"/>
<dbReference type="STRING" id="1869.MB27_03905"/>
<comment type="caution">
    <text evidence="2">The sequence shown here is derived from an EMBL/GenBank/DDBJ whole genome shotgun (WGS) entry which is preliminary data.</text>
</comment>
<feature type="domain" description="NADPH-dependent FMN reductase-like" evidence="1">
    <location>
        <begin position="1"/>
        <end position="137"/>
    </location>
</feature>
<name>A0A0A6UV81_ACTUT</name>
<dbReference type="Pfam" id="PF03358">
    <property type="entry name" value="FMN_red"/>
    <property type="match status" value="1"/>
</dbReference>
<reference evidence="2 3" key="1">
    <citation type="submission" date="2014-10" db="EMBL/GenBank/DDBJ databases">
        <title>Draft genome sequence of Actinoplanes utahensis NRRL 12052.</title>
        <authorList>
            <person name="Velasco-Bucheli B."/>
            <person name="del Cerro C."/>
            <person name="Hormigo D."/>
            <person name="Garcia J.L."/>
            <person name="Acebal C."/>
            <person name="Arroyo M."/>
            <person name="de la Mata I."/>
        </authorList>
    </citation>
    <scope>NUCLEOTIDE SEQUENCE [LARGE SCALE GENOMIC DNA]</scope>
    <source>
        <strain evidence="2 3">NRRL 12052</strain>
    </source>
</reference>
<accession>A0A0A6UV81</accession>
<organism evidence="2 3">
    <name type="scientific">Actinoplanes utahensis</name>
    <dbReference type="NCBI Taxonomy" id="1869"/>
    <lineage>
        <taxon>Bacteria</taxon>
        <taxon>Bacillati</taxon>
        <taxon>Actinomycetota</taxon>
        <taxon>Actinomycetes</taxon>
        <taxon>Micromonosporales</taxon>
        <taxon>Micromonosporaceae</taxon>
        <taxon>Actinoplanes</taxon>
    </lineage>
</organism>
<proteinExistence type="predicted"/>
<dbReference type="GO" id="GO:0010181">
    <property type="term" value="F:FMN binding"/>
    <property type="evidence" value="ECO:0007669"/>
    <property type="project" value="TreeGrafter"/>
</dbReference>
<dbReference type="InterPro" id="IPR050712">
    <property type="entry name" value="NAD(P)H-dep_reductase"/>
</dbReference>
<dbReference type="EMBL" id="JRTT01000003">
    <property type="protein sequence ID" value="KHD78813.1"/>
    <property type="molecule type" value="Genomic_DNA"/>
</dbReference>
<gene>
    <name evidence="2" type="ORF">MB27_03905</name>
</gene>
<protein>
    <recommendedName>
        <fullName evidence="1">NADPH-dependent FMN reductase-like domain-containing protein</fullName>
    </recommendedName>
</protein>
<evidence type="ECO:0000313" key="3">
    <source>
        <dbReference type="Proteomes" id="UP000054537"/>
    </source>
</evidence>
<dbReference type="Gene3D" id="3.40.50.360">
    <property type="match status" value="1"/>
</dbReference>
<dbReference type="eggNOG" id="COG0431">
    <property type="taxonomic scope" value="Bacteria"/>
</dbReference>
<dbReference type="Proteomes" id="UP000054537">
    <property type="component" value="Unassembled WGS sequence"/>
</dbReference>
<dbReference type="GO" id="GO:0016491">
    <property type="term" value="F:oxidoreductase activity"/>
    <property type="evidence" value="ECO:0007669"/>
    <property type="project" value="InterPro"/>
</dbReference>
<dbReference type="InterPro" id="IPR005025">
    <property type="entry name" value="FMN_Rdtase-like_dom"/>
</dbReference>
<dbReference type="SUPFAM" id="SSF52218">
    <property type="entry name" value="Flavoproteins"/>
    <property type="match status" value="1"/>
</dbReference>